<dbReference type="EMBL" id="CP133548">
    <property type="protein sequence ID" value="WMS88704.1"/>
    <property type="molecule type" value="Genomic_DNA"/>
</dbReference>
<dbReference type="GO" id="GO:0016987">
    <property type="term" value="F:sigma factor activity"/>
    <property type="evidence" value="ECO:0007669"/>
    <property type="project" value="UniProtKB-KW"/>
</dbReference>
<dbReference type="InterPro" id="IPR013249">
    <property type="entry name" value="RNA_pol_sigma70_r4_t2"/>
</dbReference>
<dbReference type="SUPFAM" id="SSF88946">
    <property type="entry name" value="Sigma2 domain of RNA polymerase sigma factors"/>
    <property type="match status" value="1"/>
</dbReference>
<proteinExistence type="inferred from homology"/>
<dbReference type="InterPro" id="IPR039425">
    <property type="entry name" value="RNA_pol_sigma-70-like"/>
</dbReference>
<comment type="similarity">
    <text evidence="1">Belongs to the sigma-70 factor family. ECF subfamily.</text>
</comment>
<dbReference type="GO" id="GO:0003677">
    <property type="term" value="F:DNA binding"/>
    <property type="evidence" value="ECO:0007669"/>
    <property type="project" value="InterPro"/>
</dbReference>
<feature type="domain" description="RNA polymerase sigma-70 region 2" evidence="5">
    <location>
        <begin position="36"/>
        <end position="102"/>
    </location>
</feature>
<dbReference type="Pfam" id="PF08281">
    <property type="entry name" value="Sigma70_r4_2"/>
    <property type="match status" value="1"/>
</dbReference>
<dbReference type="PANTHER" id="PTHR43133">
    <property type="entry name" value="RNA POLYMERASE ECF-TYPE SIGMA FACTO"/>
    <property type="match status" value="1"/>
</dbReference>
<dbReference type="SUPFAM" id="SSF88659">
    <property type="entry name" value="Sigma3 and sigma4 domains of RNA polymerase sigma factors"/>
    <property type="match status" value="1"/>
</dbReference>
<accession>A0AA51X893</accession>
<keyword evidence="8" id="KW-1185">Reference proteome</keyword>
<evidence type="ECO:0000259" key="5">
    <source>
        <dbReference type="Pfam" id="PF04542"/>
    </source>
</evidence>
<reference evidence="7 8" key="1">
    <citation type="submission" date="2023-08" db="EMBL/GenBank/DDBJ databases">
        <title>Pleionea litopenaei sp. nov., isolated from stomach of juvenile Litopenaeus vannamei.</title>
        <authorList>
            <person name="Rho A.M."/>
            <person name="Hwang C.Y."/>
        </authorList>
    </citation>
    <scope>NUCLEOTIDE SEQUENCE [LARGE SCALE GENOMIC DNA]</scope>
    <source>
        <strain evidence="7 8">HL-JVS1</strain>
    </source>
</reference>
<keyword evidence="4" id="KW-0804">Transcription</keyword>
<evidence type="ECO:0000313" key="7">
    <source>
        <dbReference type="EMBL" id="WMS88704.1"/>
    </source>
</evidence>
<sequence length="184" mass="21300">MSKKLVNLASVRETRDAVDIWVSRAKMGDIKAFEQLYRTFEKRVYALCFRMASNAALAEELMQEAFVMAWRKIDSFQGDSQFGTWLYRLTSNVVISYFRVRKNQSFEGEDSEMVGDNHSSDKLDLNRDLERAIAELPEKARMILVLHDIEGYKHQEIAEKMAISEGTSKAQLHRARQLLKARFA</sequence>
<evidence type="ECO:0000256" key="2">
    <source>
        <dbReference type="ARBA" id="ARBA00023015"/>
    </source>
</evidence>
<evidence type="ECO:0000256" key="4">
    <source>
        <dbReference type="ARBA" id="ARBA00023163"/>
    </source>
</evidence>
<dbReference type="Gene3D" id="1.10.1740.10">
    <property type="match status" value="1"/>
</dbReference>
<protein>
    <submittedName>
        <fullName evidence="7">Sigma-70 family RNA polymerase sigma factor</fullName>
    </submittedName>
</protein>
<evidence type="ECO:0000259" key="6">
    <source>
        <dbReference type="Pfam" id="PF08281"/>
    </source>
</evidence>
<gene>
    <name evidence="7" type="ORF">Q9312_07255</name>
</gene>
<name>A0AA51X893_9GAMM</name>
<evidence type="ECO:0000256" key="1">
    <source>
        <dbReference type="ARBA" id="ARBA00010641"/>
    </source>
</evidence>
<dbReference type="InterPro" id="IPR007627">
    <property type="entry name" value="RNA_pol_sigma70_r2"/>
</dbReference>
<evidence type="ECO:0000313" key="8">
    <source>
        <dbReference type="Proteomes" id="UP001239782"/>
    </source>
</evidence>
<dbReference type="RefSeq" id="WP_309203924.1">
    <property type="nucleotide sequence ID" value="NZ_CP133548.1"/>
</dbReference>
<dbReference type="Proteomes" id="UP001239782">
    <property type="component" value="Chromosome"/>
</dbReference>
<dbReference type="Gene3D" id="1.10.10.10">
    <property type="entry name" value="Winged helix-like DNA-binding domain superfamily/Winged helix DNA-binding domain"/>
    <property type="match status" value="1"/>
</dbReference>
<dbReference type="InterPro" id="IPR036388">
    <property type="entry name" value="WH-like_DNA-bd_sf"/>
</dbReference>
<dbReference type="KEGG" id="plei:Q9312_07255"/>
<evidence type="ECO:0000256" key="3">
    <source>
        <dbReference type="ARBA" id="ARBA00023082"/>
    </source>
</evidence>
<dbReference type="InterPro" id="IPR013325">
    <property type="entry name" value="RNA_pol_sigma_r2"/>
</dbReference>
<dbReference type="CDD" id="cd06171">
    <property type="entry name" value="Sigma70_r4"/>
    <property type="match status" value="1"/>
</dbReference>
<dbReference type="GO" id="GO:0006352">
    <property type="term" value="P:DNA-templated transcription initiation"/>
    <property type="evidence" value="ECO:0007669"/>
    <property type="project" value="InterPro"/>
</dbReference>
<keyword evidence="3" id="KW-0731">Sigma factor</keyword>
<dbReference type="PANTHER" id="PTHR43133:SF46">
    <property type="entry name" value="RNA POLYMERASE SIGMA-70 FACTOR ECF SUBFAMILY"/>
    <property type="match status" value="1"/>
</dbReference>
<keyword evidence="2" id="KW-0805">Transcription regulation</keyword>
<feature type="domain" description="RNA polymerase sigma factor 70 region 4 type 2" evidence="6">
    <location>
        <begin position="127"/>
        <end position="179"/>
    </location>
</feature>
<dbReference type="InterPro" id="IPR013324">
    <property type="entry name" value="RNA_pol_sigma_r3/r4-like"/>
</dbReference>
<dbReference type="Pfam" id="PF04542">
    <property type="entry name" value="Sigma70_r2"/>
    <property type="match status" value="1"/>
</dbReference>
<organism evidence="7 8">
    <name type="scientific">Pleionea litopenaei</name>
    <dbReference type="NCBI Taxonomy" id="3070815"/>
    <lineage>
        <taxon>Bacteria</taxon>
        <taxon>Pseudomonadati</taxon>
        <taxon>Pseudomonadota</taxon>
        <taxon>Gammaproteobacteria</taxon>
        <taxon>Oceanospirillales</taxon>
        <taxon>Pleioneaceae</taxon>
        <taxon>Pleionea</taxon>
    </lineage>
</organism>
<dbReference type="InterPro" id="IPR014284">
    <property type="entry name" value="RNA_pol_sigma-70_dom"/>
</dbReference>
<dbReference type="AlphaFoldDB" id="A0AA51X893"/>
<dbReference type="NCBIfam" id="TIGR02937">
    <property type="entry name" value="sigma70-ECF"/>
    <property type="match status" value="1"/>
</dbReference>